<proteinExistence type="predicted"/>
<dbReference type="CDD" id="cd00086">
    <property type="entry name" value="homeodomain"/>
    <property type="match status" value="1"/>
</dbReference>
<dbReference type="SUPFAM" id="SSF46689">
    <property type="entry name" value="Homeodomain-like"/>
    <property type="match status" value="1"/>
</dbReference>
<feature type="compositionally biased region" description="Low complexity" evidence="6">
    <location>
        <begin position="100"/>
        <end position="111"/>
    </location>
</feature>
<evidence type="ECO:0000256" key="2">
    <source>
        <dbReference type="ARBA" id="ARBA00023155"/>
    </source>
</evidence>
<feature type="DNA-binding region" description="Homeobox" evidence="4">
    <location>
        <begin position="198"/>
        <end position="257"/>
    </location>
</feature>
<feature type="region of interest" description="Disordered" evidence="6">
    <location>
        <begin position="146"/>
        <end position="207"/>
    </location>
</feature>
<dbReference type="InterPro" id="IPR051000">
    <property type="entry name" value="Homeobox_DNA-bind_prot"/>
</dbReference>
<dbReference type="PROSITE" id="PS50071">
    <property type="entry name" value="HOMEOBOX_2"/>
    <property type="match status" value="1"/>
</dbReference>
<feature type="region of interest" description="Disordered" evidence="6">
    <location>
        <begin position="255"/>
        <end position="302"/>
    </location>
</feature>
<feature type="compositionally biased region" description="Low complexity" evidence="6">
    <location>
        <begin position="286"/>
        <end position="295"/>
    </location>
</feature>
<dbReference type="InterPro" id="IPR001356">
    <property type="entry name" value="HD"/>
</dbReference>
<sequence length="302" mass="32227">MNAGRLVPILNASSSASSSYQSGYQPSGQRGYSNAYNQWPANDAQMSSTAYSNLYDYPYQPERVSSPYATTAATNERRLPPLDVSGGDRWSSMYGGGSSTSGLETSMRSNPSSYASANYGGSYNSHHGSTAGSSSGYQYGHGLPDATASYPAPTPPVPRASSAAVRSHTSATQHAAPMSYSPPPPVSPTSEADQNAPIKKKRKRADANQLRVLNDVYARTAFPSTEERHQLAKQLDMSPRSVQIWFQNKRQAMRSTHRQGHTAVSSGASGPPSSMPDSMQNQSPAGGVIRTTSTRRGGRTGY</sequence>
<dbReference type="PANTHER" id="PTHR24324:SF9">
    <property type="entry name" value="HOMEOBOX DOMAIN-CONTAINING PROTEIN"/>
    <property type="match status" value="1"/>
</dbReference>
<evidence type="ECO:0000313" key="8">
    <source>
        <dbReference type="EMBL" id="TRM69455.1"/>
    </source>
</evidence>
<evidence type="ECO:0000256" key="6">
    <source>
        <dbReference type="SAM" id="MobiDB-lite"/>
    </source>
</evidence>
<dbReference type="GO" id="GO:0005634">
    <property type="term" value="C:nucleus"/>
    <property type="evidence" value="ECO:0007669"/>
    <property type="project" value="UniProtKB-SubCell"/>
</dbReference>
<gene>
    <name evidence="8" type="ORF">BD626DRAFT_474140</name>
</gene>
<dbReference type="GO" id="GO:0030154">
    <property type="term" value="P:cell differentiation"/>
    <property type="evidence" value="ECO:0007669"/>
    <property type="project" value="TreeGrafter"/>
</dbReference>
<dbReference type="Pfam" id="PF00046">
    <property type="entry name" value="Homeodomain"/>
    <property type="match status" value="1"/>
</dbReference>
<accession>A0A550CXD0</accession>
<feature type="compositionally biased region" description="Low complexity" evidence="6">
    <location>
        <begin position="265"/>
        <end position="279"/>
    </location>
</feature>
<organism evidence="8 9">
    <name type="scientific">Schizophyllum amplum</name>
    <dbReference type="NCBI Taxonomy" id="97359"/>
    <lineage>
        <taxon>Eukaryota</taxon>
        <taxon>Fungi</taxon>
        <taxon>Dikarya</taxon>
        <taxon>Basidiomycota</taxon>
        <taxon>Agaricomycotina</taxon>
        <taxon>Agaricomycetes</taxon>
        <taxon>Agaricomycetidae</taxon>
        <taxon>Agaricales</taxon>
        <taxon>Schizophyllaceae</taxon>
        <taxon>Schizophyllum</taxon>
    </lineage>
</organism>
<dbReference type="PROSITE" id="PS00027">
    <property type="entry name" value="HOMEOBOX_1"/>
    <property type="match status" value="1"/>
</dbReference>
<evidence type="ECO:0000256" key="4">
    <source>
        <dbReference type="PROSITE-ProRule" id="PRU00108"/>
    </source>
</evidence>
<dbReference type="EMBL" id="VDMD01000001">
    <property type="protein sequence ID" value="TRM69455.1"/>
    <property type="molecule type" value="Genomic_DNA"/>
</dbReference>
<evidence type="ECO:0000256" key="3">
    <source>
        <dbReference type="ARBA" id="ARBA00023242"/>
    </source>
</evidence>
<keyword evidence="1 4" id="KW-0238">DNA-binding</keyword>
<dbReference type="AlphaFoldDB" id="A0A550CXD0"/>
<dbReference type="SMART" id="SM00389">
    <property type="entry name" value="HOX"/>
    <property type="match status" value="1"/>
</dbReference>
<dbReference type="InterPro" id="IPR017970">
    <property type="entry name" value="Homeobox_CS"/>
</dbReference>
<comment type="subcellular location">
    <subcellularLocation>
        <location evidence="4 5">Nucleus</location>
    </subcellularLocation>
</comment>
<protein>
    <recommendedName>
        <fullName evidence="7">Homeobox domain-containing protein</fullName>
    </recommendedName>
</protein>
<keyword evidence="9" id="KW-1185">Reference proteome</keyword>
<comment type="caution">
    <text evidence="8">The sequence shown here is derived from an EMBL/GenBank/DDBJ whole genome shotgun (WGS) entry which is preliminary data.</text>
</comment>
<reference evidence="8 9" key="1">
    <citation type="journal article" date="2019" name="New Phytol.">
        <title>Comparative genomics reveals unique wood-decay strategies and fruiting body development in the Schizophyllaceae.</title>
        <authorList>
            <person name="Almasi E."/>
            <person name="Sahu N."/>
            <person name="Krizsan K."/>
            <person name="Balint B."/>
            <person name="Kovacs G.M."/>
            <person name="Kiss B."/>
            <person name="Cseklye J."/>
            <person name="Drula E."/>
            <person name="Henrissat B."/>
            <person name="Nagy I."/>
            <person name="Chovatia M."/>
            <person name="Adam C."/>
            <person name="LaButti K."/>
            <person name="Lipzen A."/>
            <person name="Riley R."/>
            <person name="Grigoriev I.V."/>
            <person name="Nagy L.G."/>
        </authorList>
    </citation>
    <scope>NUCLEOTIDE SEQUENCE [LARGE SCALE GENOMIC DNA]</scope>
    <source>
        <strain evidence="8 9">NL-1724</strain>
    </source>
</reference>
<keyword evidence="3 4" id="KW-0539">Nucleus</keyword>
<dbReference type="OrthoDB" id="6159439at2759"/>
<feature type="compositionally biased region" description="Low complexity" evidence="6">
    <location>
        <begin position="13"/>
        <end position="33"/>
    </location>
</feature>
<dbReference type="GO" id="GO:0000978">
    <property type="term" value="F:RNA polymerase II cis-regulatory region sequence-specific DNA binding"/>
    <property type="evidence" value="ECO:0007669"/>
    <property type="project" value="TreeGrafter"/>
</dbReference>
<dbReference type="GO" id="GO:0000981">
    <property type="term" value="F:DNA-binding transcription factor activity, RNA polymerase II-specific"/>
    <property type="evidence" value="ECO:0007669"/>
    <property type="project" value="InterPro"/>
</dbReference>
<evidence type="ECO:0000256" key="1">
    <source>
        <dbReference type="ARBA" id="ARBA00023125"/>
    </source>
</evidence>
<evidence type="ECO:0000259" key="7">
    <source>
        <dbReference type="PROSITE" id="PS50071"/>
    </source>
</evidence>
<name>A0A550CXD0_9AGAR</name>
<dbReference type="Gene3D" id="1.10.10.60">
    <property type="entry name" value="Homeodomain-like"/>
    <property type="match status" value="1"/>
</dbReference>
<dbReference type="Proteomes" id="UP000320762">
    <property type="component" value="Unassembled WGS sequence"/>
</dbReference>
<evidence type="ECO:0000313" key="9">
    <source>
        <dbReference type="Proteomes" id="UP000320762"/>
    </source>
</evidence>
<dbReference type="PANTHER" id="PTHR24324">
    <property type="entry name" value="HOMEOBOX PROTEIN HHEX"/>
    <property type="match status" value="1"/>
</dbReference>
<dbReference type="InterPro" id="IPR009057">
    <property type="entry name" value="Homeodomain-like_sf"/>
</dbReference>
<feature type="domain" description="Homeobox" evidence="7">
    <location>
        <begin position="196"/>
        <end position="256"/>
    </location>
</feature>
<feature type="region of interest" description="Disordered" evidence="6">
    <location>
        <begin position="13"/>
        <end position="39"/>
    </location>
</feature>
<feature type="region of interest" description="Disordered" evidence="6">
    <location>
        <begin position="70"/>
        <end position="111"/>
    </location>
</feature>
<keyword evidence="2 4" id="KW-0371">Homeobox</keyword>
<evidence type="ECO:0000256" key="5">
    <source>
        <dbReference type="RuleBase" id="RU000682"/>
    </source>
</evidence>